<feature type="repeat" description="PPR" evidence="2">
    <location>
        <begin position="604"/>
        <end position="641"/>
    </location>
</feature>
<keyword evidence="1" id="KW-0677">Repeat</keyword>
<dbReference type="Gene3D" id="1.25.40.10">
    <property type="entry name" value="Tetratricopeptide repeat domain"/>
    <property type="match status" value="7"/>
</dbReference>
<name>A0A200QRM8_MACCD</name>
<dbReference type="Pfam" id="PF13041">
    <property type="entry name" value="PPR_2"/>
    <property type="match status" value="5"/>
</dbReference>
<feature type="repeat" description="PPR" evidence="2">
    <location>
        <begin position="258"/>
        <end position="292"/>
    </location>
</feature>
<dbReference type="Pfam" id="PF01535">
    <property type="entry name" value="PPR"/>
    <property type="match status" value="3"/>
</dbReference>
<feature type="repeat" description="PPR" evidence="2">
    <location>
        <begin position="293"/>
        <end position="327"/>
    </location>
</feature>
<dbReference type="InParanoid" id="A0A200QRM8"/>
<proteinExistence type="predicted"/>
<reference evidence="3 4" key="1">
    <citation type="journal article" date="2017" name="Mol. Plant">
        <title>The Genome of Medicinal Plant Macleaya cordata Provides New Insights into Benzylisoquinoline Alkaloids Metabolism.</title>
        <authorList>
            <person name="Liu X."/>
            <person name="Liu Y."/>
            <person name="Huang P."/>
            <person name="Ma Y."/>
            <person name="Qing Z."/>
            <person name="Tang Q."/>
            <person name="Cao H."/>
            <person name="Cheng P."/>
            <person name="Zheng Y."/>
            <person name="Yuan Z."/>
            <person name="Zhou Y."/>
            <person name="Liu J."/>
            <person name="Tang Z."/>
            <person name="Zhuo Y."/>
            <person name="Zhang Y."/>
            <person name="Yu L."/>
            <person name="Huang J."/>
            <person name="Yang P."/>
            <person name="Peng Q."/>
            <person name="Zhang J."/>
            <person name="Jiang W."/>
            <person name="Zhang Z."/>
            <person name="Lin K."/>
            <person name="Ro D.K."/>
            <person name="Chen X."/>
            <person name="Xiong X."/>
            <person name="Shang Y."/>
            <person name="Huang S."/>
            <person name="Zeng J."/>
        </authorList>
    </citation>
    <scope>NUCLEOTIDE SEQUENCE [LARGE SCALE GENOMIC DNA]</scope>
    <source>
        <strain evidence="4">cv. BLH2017</strain>
        <tissue evidence="3">Root</tissue>
    </source>
</reference>
<evidence type="ECO:0000256" key="1">
    <source>
        <dbReference type="ARBA" id="ARBA00022737"/>
    </source>
</evidence>
<feature type="repeat" description="PPR" evidence="2">
    <location>
        <begin position="433"/>
        <end position="467"/>
    </location>
</feature>
<dbReference type="OMA" id="MLNGYCR"/>
<dbReference type="Pfam" id="PF12854">
    <property type="entry name" value="PPR_1"/>
    <property type="match status" value="2"/>
</dbReference>
<protein>
    <submittedName>
        <fullName evidence="3">Pentatricopeptide repeat</fullName>
    </submittedName>
</protein>
<dbReference type="InterPro" id="IPR011990">
    <property type="entry name" value="TPR-like_helical_dom_sf"/>
</dbReference>
<dbReference type="SUPFAM" id="SSF81901">
    <property type="entry name" value="HCP-like"/>
    <property type="match status" value="1"/>
</dbReference>
<dbReference type="InterPro" id="IPR002885">
    <property type="entry name" value="PPR_rpt"/>
</dbReference>
<organism evidence="3 4">
    <name type="scientific">Macleaya cordata</name>
    <name type="common">Five-seeded plume-poppy</name>
    <name type="synonym">Bocconia cordata</name>
    <dbReference type="NCBI Taxonomy" id="56857"/>
    <lineage>
        <taxon>Eukaryota</taxon>
        <taxon>Viridiplantae</taxon>
        <taxon>Streptophyta</taxon>
        <taxon>Embryophyta</taxon>
        <taxon>Tracheophyta</taxon>
        <taxon>Spermatophyta</taxon>
        <taxon>Magnoliopsida</taxon>
        <taxon>Ranunculales</taxon>
        <taxon>Papaveraceae</taxon>
        <taxon>Papaveroideae</taxon>
        <taxon>Macleaya</taxon>
    </lineage>
</organism>
<evidence type="ECO:0000256" key="2">
    <source>
        <dbReference type="PROSITE-ProRule" id="PRU00708"/>
    </source>
</evidence>
<dbReference type="GO" id="GO:0003729">
    <property type="term" value="F:mRNA binding"/>
    <property type="evidence" value="ECO:0007669"/>
    <property type="project" value="TreeGrafter"/>
</dbReference>
<feature type="repeat" description="PPR" evidence="2">
    <location>
        <begin position="468"/>
        <end position="502"/>
    </location>
</feature>
<dbReference type="AlphaFoldDB" id="A0A200QRM8"/>
<feature type="repeat" description="PPR" evidence="2">
    <location>
        <begin position="503"/>
        <end position="533"/>
    </location>
</feature>
<dbReference type="PANTHER" id="PTHR47932:SF63">
    <property type="entry name" value="OS08G0290000 PROTEIN"/>
    <property type="match status" value="1"/>
</dbReference>
<accession>A0A200QRM8</accession>
<dbReference type="NCBIfam" id="TIGR00756">
    <property type="entry name" value="PPR"/>
    <property type="match status" value="11"/>
</dbReference>
<feature type="repeat" description="PPR" evidence="2">
    <location>
        <begin position="398"/>
        <end position="432"/>
    </location>
</feature>
<dbReference type="EMBL" id="MVGT01001242">
    <property type="protein sequence ID" value="OVA13072.1"/>
    <property type="molecule type" value="Genomic_DNA"/>
</dbReference>
<feature type="repeat" description="PPR" evidence="2">
    <location>
        <begin position="223"/>
        <end position="257"/>
    </location>
</feature>
<dbReference type="Proteomes" id="UP000195402">
    <property type="component" value="Unassembled WGS sequence"/>
</dbReference>
<sequence length="887" mass="99279">MWVLTNRLFSCRKSITLCKLSPFSSVSAALQINSFTEQEPLSVWDNSDSIQHFVELNAFSVVEEILHGVRKEPNLALSFFRQLKDRGFQYDVNNYLDIVIILCDSGQYGILRSLFFDLIRSKEDHPSFEISFLFEALSERYEDKGNGDKSNPLVCTLDVLVKVYVSLGMFDEASDALFQIRRCGILPHVKSCNYLMNCLVECGKLDMAVSIYQQLKRLGLSPNVYTYAILIKAFCKKGDLLKALDLFLEMDEAGITPDAYTHSTLIDGLCLHGLSEKGYEWLKEQRGKGIPIDIFGYNAVIRGFCSETRLHEAEDVLHDMGRHGVLPDVYSYSSLIHGYCKDRNLPNALALHDEMVVKGIKTNCFTVSSILNCFCRMDMAAEAVDTFQKFKDSGIFLDEVAYNVVIDAFCKMGKVEAAVELLDEMKSRRLVPDTINYTTLIYGYCLLGRLDDAKSVFKEMLEMGPEPDIITYNVLVDGLSRGGFAQQAVRLLPYMEDKGFKANDITHNIILKGLCKEGRVKEAEAFLEGLEEKCTDAYSAMVKGYCEAKCTRDAYGLFVRLSTHGTLVSKKACSKLFNSLCAEEDLESAFVVFEKTLDLGKGLSLIVYSKLIAAFCRSGNMSHLTKAQHMFDKLVQHGLTPDVITYTTMMNGYCKANCLQKAYGLFLDMMERGIRPDVFTFTVLIDGHQKVNLRRGEGKTLDILSLCSDMAEMKVKPDIVFYTVLIDGRFKVDDVDGALKLFGDMMDIGLTPDTTTYRALVSSFYIRECGEDCEGQESAVCAVNAAVTLSGLVTLSCSSFSTCVLRGMQNARLTVRKGGSSDIDTGTLYRELYGKLSCEFLNFNNAMMLVSLALYVYASFENTMVDVQSHLPPECYMSAMFGNNLLL</sequence>
<dbReference type="FunCoup" id="A0A200QRM8">
    <property type="interactions" value="620"/>
</dbReference>
<evidence type="ECO:0000313" key="4">
    <source>
        <dbReference type="Proteomes" id="UP000195402"/>
    </source>
</evidence>
<gene>
    <name evidence="3" type="ORF">BVC80_8941g26</name>
</gene>
<evidence type="ECO:0000313" key="3">
    <source>
        <dbReference type="EMBL" id="OVA13072.1"/>
    </source>
</evidence>
<feature type="repeat" description="PPR" evidence="2">
    <location>
        <begin position="718"/>
        <end position="752"/>
    </location>
</feature>
<feature type="repeat" description="PPR" evidence="2">
    <location>
        <begin position="188"/>
        <end position="222"/>
    </location>
</feature>
<feature type="repeat" description="PPR" evidence="2">
    <location>
        <begin position="642"/>
        <end position="676"/>
    </location>
</feature>
<comment type="caution">
    <text evidence="3">The sequence shown here is derived from an EMBL/GenBank/DDBJ whole genome shotgun (WGS) entry which is preliminary data.</text>
</comment>
<feature type="repeat" description="PPR" evidence="2">
    <location>
        <begin position="363"/>
        <end position="397"/>
    </location>
</feature>
<feature type="repeat" description="PPR" evidence="2">
    <location>
        <begin position="328"/>
        <end position="362"/>
    </location>
</feature>
<keyword evidence="4" id="KW-1185">Reference proteome</keyword>
<dbReference type="PROSITE" id="PS51375">
    <property type="entry name" value="PPR"/>
    <property type="match status" value="13"/>
</dbReference>
<dbReference type="OrthoDB" id="185373at2759"/>
<dbReference type="PANTHER" id="PTHR47932">
    <property type="entry name" value="ATPASE EXPRESSION PROTEIN 3"/>
    <property type="match status" value="1"/>
</dbReference>